<evidence type="ECO:0000256" key="1">
    <source>
        <dbReference type="SAM" id="MobiDB-lite"/>
    </source>
</evidence>
<feature type="transmembrane region" description="Helical" evidence="2">
    <location>
        <begin position="216"/>
        <end position="235"/>
    </location>
</feature>
<evidence type="ECO:0000313" key="4">
    <source>
        <dbReference type="EMBL" id="CUH74170.1"/>
    </source>
</evidence>
<dbReference type="AlphaFoldDB" id="A0A0P1FY90"/>
<dbReference type="EMBL" id="CYSB01000035">
    <property type="protein sequence ID" value="CUH68495.1"/>
    <property type="molecule type" value="Genomic_DNA"/>
</dbReference>
<feature type="transmembrane region" description="Helical" evidence="2">
    <location>
        <begin position="357"/>
        <end position="375"/>
    </location>
</feature>
<dbReference type="Proteomes" id="UP000051887">
    <property type="component" value="Unassembled WGS sequence"/>
</dbReference>
<evidence type="ECO:0000256" key="2">
    <source>
        <dbReference type="SAM" id="Phobius"/>
    </source>
</evidence>
<keyword evidence="2" id="KW-0472">Membrane</keyword>
<evidence type="ECO:0000313" key="6">
    <source>
        <dbReference type="Proteomes" id="UP000051887"/>
    </source>
</evidence>
<reference evidence="3 5" key="1">
    <citation type="submission" date="2015-09" db="EMBL/GenBank/DDBJ databases">
        <authorList>
            <person name="Rodrigo-Torres L."/>
            <person name="Arahal D.R."/>
        </authorList>
    </citation>
    <scope>NUCLEOTIDE SEQUENCE [LARGE SCALE GENOMIC DNA]</scope>
    <source>
        <strain evidence="3 5">CECT 5118</strain>
    </source>
</reference>
<dbReference type="EMBL" id="CYSC01000044">
    <property type="protein sequence ID" value="CUH74170.1"/>
    <property type="molecule type" value="Genomic_DNA"/>
</dbReference>
<sequence length="404" mass="44637">MNAIVALLRMPWWGFLILAALVVGATEFFYKEEQDLQQRHTAALAQPAPPLVDLNSFDRDADRSDVGEVNVSGWVNFEQSYELVKKTNGVTKSRRFMYLMYGPQDGADTKTVRAAIIMTPAEEEAYADLLWQLSAFNLSELAVGDGTPEHSALRSLPLGLSINGKASRTDGFSKLVYGSMEELGVKAGPEFIFLKPFWQGREAGLTRANTPDDVRLIGWQIAAAIAVFGLIKLVLRRRQLAKTTPVEGAAADLFANSPIATPDAKLGRRTARRRQQPQQSDLRPELRPEMQAPQQAEVTQPHITPPRSRSEAYQGFQYASEQPKPGAARAPKKLIYLVIAALFGLGILSEFVPGAMFVAVMMSPVILIWIGIFTLQRMLGQGLARLFGRKSQAVDPFDRLRPAK</sequence>
<keyword evidence="2" id="KW-1133">Transmembrane helix</keyword>
<feature type="compositionally biased region" description="Polar residues" evidence="1">
    <location>
        <begin position="292"/>
        <end position="302"/>
    </location>
</feature>
<feature type="region of interest" description="Disordered" evidence="1">
    <location>
        <begin position="264"/>
        <end position="312"/>
    </location>
</feature>
<dbReference type="OrthoDB" id="7874912at2"/>
<dbReference type="Proteomes" id="UP000051086">
    <property type="component" value="Unassembled WGS sequence"/>
</dbReference>
<feature type="transmembrane region" description="Helical" evidence="2">
    <location>
        <begin position="12"/>
        <end position="30"/>
    </location>
</feature>
<keyword evidence="2" id="KW-0812">Transmembrane</keyword>
<protein>
    <submittedName>
        <fullName evidence="4">Uncharacterized protein</fullName>
    </submittedName>
</protein>
<evidence type="ECO:0000313" key="5">
    <source>
        <dbReference type="Proteomes" id="UP000051086"/>
    </source>
</evidence>
<name>A0A0P1FY90_9RHOB</name>
<dbReference type="RefSeq" id="WP_058245292.1">
    <property type="nucleotide sequence ID" value="NZ_CYSB01000035.1"/>
</dbReference>
<reference evidence="4 6" key="2">
    <citation type="submission" date="2015-09" db="EMBL/GenBank/DDBJ databases">
        <authorList>
            <consortium name="Swine Surveillance"/>
        </authorList>
    </citation>
    <scope>NUCLEOTIDE SEQUENCE [LARGE SCALE GENOMIC DNA]</scope>
    <source>
        <strain evidence="4 6">5120</strain>
    </source>
</reference>
<proteinExistence type="predicted"/>
<evidence type="ECO:0000313" key="3">
    <source>
        <dbReference type="EMBL" id="CUH68495.1"/>
    </source>
</evidence>
<feature type="transmembrane region" description="Helical" evidence="2">
    <location>
        <begin position="334"/>
        <end position="351"/>
    </location>
</feature>
<keyword evidence="5" id="KW-1185">Reference proteome</keyword>
<organism evidence="4 6">
    <name type="scientific">Thalassovita autumnalis</name>
    <dbReference type="NCBI Taxonomy" id="2072972"/>
    <lineage>
        <taxon>Bacteria</taxon>
        <taxon>Pseudomonadati</taxon>
        <taxon>Pseudomonadota</taxon>
        <taxon>Alphaproteobacteria</taxon>
        <taxon>Rhodobacterales</taxon>
        <taxon>Roseobacteraceae</taxon>
        <taxon>Thalassovita</taxon>
    </lineage>
</organism>
<gene>
    <name evidence="3" type="ORF">TL5118_02643</name>
    <name evidence="4" type="ORF">TL5120_03989</name>
</gene>
<accession>A0A0P1FY90</accession>